<reference evidence="4" key="1">
    <citation type="journal article" date="2019" name="Int. J. Syst. Evol. Microbiol.">
        <title>The Global Catalogue of Microorganisms (GCM) 10K type strain sequencing project: providing services to taxonomists for standard genome sequencing and annotation.</title>
        <authorList>
            <consortium name="The Broad Institute Genomics Platform"/>
            <consortium name="The Broad Institute Genome Sequencing Center for Infectious Disease"/>
            <person name="Wu L."/>
            <person name="Ma J."/>
        </authorList>
    </citation>
    <scope>NUCLEOTIDE SEQUENCE [LARGE SCALE GENOMIC DNA]</scope>
    <source>
        <strain evidence="4">CG52</strain>
    </source>
</reference>
<accession>A0ABW4M6N8</accession>
<feature type="compositionally biased region" description="Low complexity" evidence="1">
    <location>
        <begin position="98"/>
        <end position="109"/>
    </location>
</feature>
<proteinExistence type="predicted"/>
<evidence type="ECO:0008006" key="5">
    <source>
        <dbReference type="Google" id="ProtNLM"/>
    </source>
</evidence>
<feature type="region of interest" description="Disordered" evidence="1">
    <location>
        <begin position="98"/>
        <end position="126"/>
    </location>
</feature>
<dbReference type="Proteomes" id="UP001597322">
    <property type="component" value="Unassembled WGS sequence"/>
</dbReference>
<evidence type="ECO:0000256" key="1">
    <source>
        <dbReference type="SAM" id="MobiDB-lite"/>
    </source>
</evidence>
<organism evidence="3 4">
    <name type="scientific">Rhizobium helianthi</name>
    <dbReference type="NCBI Taxonomy" id="1132695"/>
    <lineage>
        <taxon>Bacteria</taxon>
        <taxon>Pseudomonadati</taxon>
        <taxon>Pseudomonadota</taxon>
        <taxon>Alphaproteobacteria</taxon>
        <taxon>Hyphomicrobiales</taxon>
        <taxon>Rhizobiaceae</taxon>
        <taxon>Rhizobium/Agrobacterium group</taxon>
        <taxon>Rhizobium</taxon>
    </lineage>
</organism>
<dbReference type="EMBL" id="JBHUEQ010000017">
    <property type="protein sequence ID" value="MFD1745871.1"/>
    <property type="molecule type" value="Genomic_DNA"/>
</dbReference>
<feature type="compositionally biased region" description="Basic and acidic residues" evidence="1">
    <location>
        <begin position="38"/>
        <end position="62"/>
    </location>
</feature>
<feature type="signal peptide" evidence="2">
    <location>
        <begin position="1"/>
        <end position="29"/>
    </location>
</feature>
<evidence type="ECO:0000313" key="3">
    <source>
        <dbReference type="EMBL" id="MFD1745871.1"/>
    </source>
</evidence>
<gene>
    <name evidence="3" type="ORF">ACFSE1_10400</name>
</gene>
<feature type="chain" id="PRO_5046951675" description="DUF2946 domain-containing protein" evidence="2">
    <location>
        <begin position="30"/>
        <end position="126"/>
    </location>
</feature>
<dbReference type="RefSeq" id="WP_377400394.1">
    <property type="nucleotide sequence ID" value="NZ_JBHUEQ010000017.1"/>
</dbReference>
<comment type="caution">
    <text evidence="3">The sequence shown here is derived from an EMBL/GenBank/DDBJ whole genome shotgun (WGS) entry which is preliminary data.</text>
</comment>
<keyword evidence="4" id="KW-1185">Reference proteome</keyword>
<protein>
    <recommendedName>
        <fullName evidence="5">DUF2946 domain-containing protein</fullName>
    </recommendedName>
</protein>
<name>A0ABW4M6N8_9HYPH</name>
<evidence type="ECO:0000313" key="4">
    <source>
        <dbReference type="Proteomes" id="UP001597322"/>
    </source>
</evidence>
<sequence length="126" mass="13412">MSNSLRMRRFSVLAMFMSLLLQLAMPAMAMPVPQAMSQREHGAHDHSGHHDKTELNRAEREQTPQVPHCPLAAPGCTIAMCMVCTALPPLVPVADAPGAVGGAPAPDLVQPLAQSTPRPLLPPPRA</sequence>
<feature type="region of interest" description="Disordered" evidence="1">
    <location>
        <begin position="37"/>
        <end position="63"/>
    </location>
</feature>
<keyword evidence="2" id="KW-0732">Signal</keyword>
<evidence type="ECO:0000256" key="2">
    <source>
        <dbReference type="SAM" id="SignalP"/>
    </source>
</evidence>